<dbReference type="EMBL" id="JADKGY010000033">
    <property type="protein sequence ID" value="MBK9985179.1"/>
    <property type="molecule type" value="Genomic_DNA"/>
</dbReference>
<dbReference type="GO" id="GO:0016810">
    <property type="term" value="F:hydrolase activity, acting on carbon-nitrogen (but not peptide) bonds"/>
    <property type="evidence" value="ECO:0007669"/>
    <property type="project" value="InterPro"/>
</dbReference>
<evidence type="ECO:0000259" key="1">
    <source>
        <dbReference type="Pfam" id="PF01979"/>
    </source>
</evidence>
<dbReference type="Proteomes" id="UP000808337">
    <property type="component" value="Unassembled WGS sequence"/>
</dbReference>
<dbReference type="PANTHER" id="PTHR43135">
    <property type="entry name" value="ALPHA-D-RIBOSE 1-METHYLPHOSPHONATE 5-TRIPHOSPHATE DIPHOSPHATASE"/>
    <property type="match status" value="1"/>
</dbReference>
<dbReference type="InterPro" id="IPR051781">
    <property type="entry name" value="Metallo-dep_Hydrolase"/>
</dbReference>
<dbReference type="AlphaFoldDB" id="A0A9D7XQ29"/>
<dbReference type="InterPro" id="IPR032466">
    <property type="entry name" value="Metal_Hydrolase"/>
</dbReference>
<dbReference type="Gene3D" id="3.40.50.10910">
    <property type="entry name" value="Amidohydrolase"/>
    <property type="match status" value="1"/>
</dbReference>
<evidence type="ECO:0000313" key="3">
    <source>
        <dbReference type="Proteomes" id="UP000808337"/>
    </source>
</evidence>
<dbReference type="SUPFAM" id="SSF51556">
    <property type="entry name" value="Metallo-dependent hydrolases"/>
    <property type="match status" value="1"/>
</dbReference>
<feature type="domain" description="Amidohydrolase-related" evidence="1">
    <location>
        <begin position="84"/>
        <end position="431"/>
    </location>
</feature>
<comment type="caution">
    <text evidence="2">The sequence shown here is derived from an EMBL/GenBank/DDBJ whole genome shotgun (WGS) entry which is preliminary data.</text>
</comment>
<dbReference type="Gene3D" id="3.30.110.90">
    <property type="entry name" value="Amidohydrolase"/>
    <property type="match status" value="1"/>
</dbReference>
<accession>A0A9D7XQ29</accession>
<organism evidence="2 3">
    <name type="scientific">Candidatus Opimibacter skivensis</name>
    <dbReference type="NCBI Taxonomy" id="2982028"/>
    <lineage>
        <taxon>Bacteria</taxon>
        <taxon>Pseudomonadati</taxon>
        <taxon>Bacteroidota</taxon>
        <taxon>Saprospiria</taxon>
        <taxon>Saprospirales</taxon>
        <taxon>Saprospiraceae</taxon>
        <taxon>Candidatus Opimibacter</taxon>
    </lineage>
</organism>
<reference evidence="2 3" key="1">
    <citation type="submission" date="2020-10" db="EMBL/GenBank/DDBJ databases">
        <title>Connecting structure to function with the recovery of over 1000 high-quality activated sludge metagenome-assembled genomes encoding full-length rRNA genes using long-read sequencing.</title>
        <authorList>
            <person name="Singleton C.M."/>
            <person name="Petriglieri F."/>
            <person name="Kristensen J.M."/>
            <person name="Kirkegaard R.H."/>
            <person name="Michaelsen T.Y."/>
            <person name="Andersen M.H."/>
            <person name="Karst S.M."/>
            <person name="Dueholm M.S."/>
            <person name="Nielsen P.H."/>
            <person name="Albertsen M."/>
        </authorList>
    </citation>
    <scope>NUCLEOTIDE SEQUENCE [LARGE SCALE GENOMIC DNA]</scope>
    <source>
        <strain evidence="2">Ribe_18-Q3-R11-54_MAXAC.273</strain>
    </source>
</reference>
<dbReference type="InterPro" id="IPR006680">
    <property type="entry name" value="Amidohydro-rel"/>
</dbReference>
<dbReference type="PANTHER" id="PTHR43135:SF3">
    <property type="entry name" value="ALPHA-D-RIBOSE 1-METHYLPHOSPHONATE 5-TRIPHOSPHATE DIPHOSPHATASE"/>
    <property type="match status" value="1"/>
</dbReference>
<dbReference type="InterPro" id="IPR011059">
    <property type="entry name" value="Metal-dep_hydrolase_composite"/>
</dbReference>
<dbReference type="Pfam" id="PF01979">
    <property type="entry name" value="Amidohydro_1"/>
    <property type="match status" value="1"/>
</dbReference>
<proteinExistence type="predicted"/>
<evidence type="ECO:0000313" key="2">
    <source>
        <dbReference type="EMBL" id="MBK9985179.1"/>
    </source>
</evidence>
<dbReference type="SUPFAM" id="SSF51338">
    <property type="entry name" value="Composite domain of metallo-dependent hydrolases"/>
    <property type="match status" value="1"/>
</dbReference>
<protein>
    <submittedName>
        <fullName evidence="2">Amidohydrolase family protein</fullName>
    </submittedName>
</protein>
<dbReference type="Gene3D" id="2.30.40.10">
    <property type="entry name" value="Urease, subunit C, domain 1"/>
    <property type="match status" value="1"/>
</dbReference>
<gene>
    <name evidence="2" type="ORF">IPP15_22960</name>
</gene>
<name>A0A9D7XQ29_9BACT</name>
<sequence length="436" mass="49345">MPFIRFYFLVVLFVLLDRCKVVNDTGHESEVLIIRGINVIDVINGKIIPDQDVVVKDKRIFFVGHSFSGNIPAASIAIDGKSKYLCPGLWDMHFHLCWDRNNDSLLFPILLKNGITGIRDMGGDLNIMHTFRKRLKEGRQVGPVIFGAGPMIDGNPPVYRDFSLPVDGNTNMKVVLDSLKNSGADFFKTYSLIKEPQLKAISTYCTKNKMRFAGHLSEYIDPEISIALGQKSIEHLNRLDDIWTVDRDRINRIGRLMIDHKSFLCPTLITFQLKTQVRDSSIVKKDYTQYIPASLQEEWEVTWAKRKERHVALADWEDLDKLFISQLELVNHLYTMGVPILAGSDFAGMPYVYPGISLHQELNLLVKAGLSNEEALKTATINPVIYMDEQENYGSITVGKYGDMLVLGSNPLDNISNLDSIGLVIVKGKIIERQQR</sequence>
<dbReference type="Gene3D" id="1.20.58.520">
    <property type="entry name" value="Amidohydrolase"/>
    <property type="match status" value="1"/>
</dbReference>